<accession>A0A7Z2W016</accession>
<name>A0A7Z2W016_9BURK</name>
<evidence type="ECO:0000259" key="2">
    <source>
        <dbReference type="PROSITE" id="PS51833"/>
    </source>
</evidence>
<dbReference type="Proteomes" id="UP000502415">
    <property type="component" value="Chromosome"/>
</dbReference>
<proteinExistence type="predicted"/>
<dbReference type="PROSITE" id="PS51833">
    <property type="entry name" value="HDOD"/>
    <property type="match status" value="1"/>
</dbReference>
<feature type="region of interest" description="Disordered" evidence="1">
    <location>
        <begin position="22"/>
        <end position="53"/>
    </location>
</feature>
<dbReference type="RefSeq" id="WP_170204693.1">
    <property type="nucleotide sequence ID" value="NZ_CP051685.1"/>
</dbReference>
<dbReference type="SUPFAM" id="SSF109604">
    <property type="entry name" value="HD-domain/PDEase-like"/>
    <property type="match status" value="1"/>
</dbReference>
<dbReference type="Pfam" id="PF08668">
    <property type="entry name" value="HDOD"/>
    <property type="match status" value="1"/>
</dbReference>
<dbReference type="EMBL" id="CP051685">
    <property type="protein sequence ID" value="QJE02611.1"/>
    <property type="molecule type" value="Genomic_DNA"/>
</dbReference>
<reference evidence="3 4" key="1">
    <citation type="submission" date="2020-04" db="EMBL/GenBank/DDBJ databases">
        <title>Genome sequencing of novel species.</title>
        <authorList>
            <person name="Heo J."/>
            <person name="Kim S.-J."/>
            <person name="Kim J.-S."/>
            <person name="Hong S.-B."/>
            <person name="Kwon S.-W."/>
        </authorList>
    </citation>
    <scope>NUCLEOTIDE SEQUENCE [LARGE SCALE GENOMIC DNA]</scope>
    <source>
        <strain evidence="3 4">GN2-R2</strain>
    </source>
</reference>
<evidence type="ECO:0000313" key="3">
    <source>
        <dbReference type="EMBL" id="QJE02611.1"/>
    </source>
</evidence>
<keyword evidence="4" id="KW-1185">Reference proteome</keyword>
<feature type="compositionally biased region" description="Low complexity" evidence="1">
    <location>
        <begin position="22"/>
        <end position="46"/>
    </location>
</feature>
<feature type="domain" description="HDOD" evidence="2">
    <location>
        <begin position="102"/>
        <end position="292"/>
    </location>
</feature>
<evidence type="ECO:0000256" key="1">
    <source>
        <dbReference type="SAM" id="MobiDB-lite"/>
    </source>
</evidence>
<dbReference type="InterPro" id="IPR052340">
    <property type="entry name" value="RNase_Y/CdgJ"/>
</dbReference>
<sequence length="346" mass="35533">MKNWFTRLFGGADPAPVVSPVAAPASPSSAGGAPGAAAAAPAGPSMQAPPPDHATLARRLDLAFCRWLTDPVRGDAAAAAEQRILAEIARLAGNPAAAGDLVPRVPAVVPQLLKSLRDESVSSADLARQIARDAVLVAETIREANSPLFRRGAPVRSIDAAVMVLGESGLRILLARVAFRPIINMQGGPGGVARLVAPRLWAQSDKCALAASLLAADLGADPFEAYLAGLMLNLGLIVALRIIDRLEQPLVPQSDAFCVDLLAGARALSAAIAAHWELPPFVAGAIVRAGRPGTIPLAEALGRADLLAKLRLLVDHGVYPADEPSLQPLLAGAAGDCFARLGDAGA</sequence>
<dbReference type="PANTHER" id="PTHR33525:SF6">
    <property type="entry name" value="HDOD DOMAIN-CONTAINING PROTEIN"/>
    <property type="match status" value="1"/>
</dbReference>
<dbReference type="AlphaFoldDB" id="A0A7Z2W016"/>
<dbReference type="PANTHER" id="PTHR33525">
    <property type="match status" value="1"/>
</dbReference>
<organism evidence="3 4">
    <name type="scientific">Massilia forsythiae</name>
    <dbReference type="NCBI Taxonomy" id="2728020"/>
    <lineage>
        <taxon>Bacteria</taxon>
        <taxon>Pseudomonadati</taxon>
        <taxon>Pseudomonadota</taxon>
        <taxon>Betaproteobacteria</taxon>
        <taxon>Burkholderiales</taxon>
        <taxon>Oxalobacteraceae</taxon>
        <taxon>Telluria group</taxon>
        <taxon>Massilia</taxon>
    </lineage>
</organism>
<gene>
    <name evidence="3" type="ORF">HH212_23465</name>
</gene>
<dbReference type="Gene3D" id="1.10.3210.10">
    <property type="entry name" value="Hypothetical protein af1432"/>
    <property type="match status" value="1"/>
</dbReference>
<dbReference type="InterPro" id="IPR013976">
    <property type="entry name" value="HDOD"/>
</dbReference>
<dbReference type="KEGG" id="mfy:HH212_23465"/>
<evidence type="ECO:0000313" key="4">
    <source>
        <dbReference type="Proteomes" id="UP000502415"/>
    </source>
</evidence>
<protein>
    <submittedName>
        <fullName evidence="3">HDOD domain-containing protein</fullName>
    </submittedName>
</protein>